<proteinExistence type="predicted"/>
<dbReference type="Proteomes" id="UP000198670">
    <property type="component" value="Unassembled WGS sequence"/>
</dbReference>
<name>A0A1I3Q109_9SPHI</name>
<keyword evidence="1" id="KW-0472">Membrane</keyword>
<feature type="transmembrane region" description="Helical" evidence="1">
    <location>
        <begin position="20"/>
        <end position="40"/>
    </location>
</feature>
<dbReference type="AlphaFoldDB" id="A0A1I3Q109"/>
<evidence type="ECO:0000256" key="1">
    <source>
        <dbReference type="SAM" id="Phobius"/>
    </source>
</evidence>
<gene>
    <name evidence="2" type="ORF">SAMN05444682_108225</name>
</gene>
<dbReference type="InterPro" id="IPR046615">
    <property type="entry name" value="DUF6728"/>
</dbReference>
<dbReference type="STRING" id="1477437.SAMN05444682_108225"/>
<dbReference type="RefSeq" id="WP_317048198.1">
    <property type="nucleotide sequence ID" value="NZ_FOQO01000008.1"/>
</dbReference>
<protein>
    <submittedName>
        <fullName evidence="2">Uncharacterized protein</fullName>
    </submittedName>
</protein>
<evidence type="ECO:0000313" key="2">
    <source>
        <dbReference type="EMBL" id="SFJ27385.1"/>
    </source>
</evidence>
<dbReference type="EMBL" id="FOQO01000008">
    <property type="protein sequence ID" value="SFJ27385.1"/>
    <property type="molecule type" value="Genomic_DNA"/>
</dbReference>
<accession>A0A1I3Q109</accession>
<organism evidence="2 3">
    <name type="scientific">Parapedobacter indicus</name>
    <dbReference type="NCBI Taxonomy" id="1477437"/>
    <lineage>
        <taxon>Bacteria</taxon>
        <taxon>Pseudomonadati</taxon>
        <taxon>Bacteroidota</taxon>
        <taxon>Sphingobacteriia</taxon>
        <taxon>Sphingobacteriales</taxon>
        <taxon>Sphingobacteriaceae</taxon>
        <taxon>Parapedobacter</taxon>
    </lineage>
</organism>
<evidence type="ECO:0000313" key="3">
    <source>
        <dbReference type="Proteomes" id="UP000198670"/>
    </source>
</evidence>
<sequence length="44" mass="5404">MYFFRKKDPNRPDNFNLRVMHIINATAIIIFLLAILYKIVERFF</sequence>
<reference evidence="2 3" key="1">
    <citation type="submission" date="2016-10" db="EMBL/GenBank/DDBJ databases">
        <authorList>
            <person name="de Groot N.N."/>
        </authorList>
    </citation>
    <scope>NUCLEOTIDE SEQUENCE [LARGE SCALE GENOMIC DNA]</scope>
    <source>
        <strain evidence="2 3">RK1</strain>
    </source>
</reference>
<keyword evidence="1" id="KW-1133">Transmembrane helix</keyword>
<dbReference type="Pfam" id="PF20498">
    <property type="entry name" value="DUF6728"/>
    <property type="match status" value="1"/>
</dbReference>
<keyword evidence="1" id="KW-0812">Transmembrane</keyword>
<keyword evidence="3" id="KW-1185">Reference proteome</keyword>